<dbReference type="PROSITE" id="PS50977">
    <property type="entry name" value="HTH_TETR_2"/>
    <property type="match status" value="1"/>
</dbReference>
<keyword evidence="6" id="KW-1185">Reference proteome</keyword>
<dbReference type="EMBL" id="CP017754">
    <property type="protein sequence ID" value="AOZ06441.1"/>
    <property type="molecule type" value="Genomic_DNA"/>
</dbReference>
<evidence type="ECO:0000259" key="4">
    <source>
        <dbReference type="PROSITE" id="PS50977"/>
    </source>
</evidence>
<gene>
    <name evidence="5" type="ORF">BKK80_11880</name>
</gene>
<evidence type="ECO:0000256" key="2">
    <source>
        <dbReference type="PROSITE-ProRule" id="PRU00335"/>
    </source>
</evidence>
<protein>
    <recommendedName>
        <fullName evidence="4">HTH tetR-type domain-containing protein</fullName>
    </recommendedName>
</protein>
<dbReference type="Gene3D" id="1.10.357.10">
    <property type="entry name" value="Tetracycline Repressor, domain 2"/>
    <property type="match status" value="1"/>
</dbReference>
<evidence type="ECO:0000313" key="6">
    <source>
        <dbReference type="Proteomes" id="UP000177515"/>
    </source>
</evidence>
<accession>A0ABM6F4Q8</accession>
<evidence type="ECO:0000313" key="5">
    <source>
        <dbReference type="EMBL" id="AOZ06441.1"/>
    </source>
</evidence>
<dbReference type="SUPFAM" id="SSF46689">
    <property type="entry name" value="Homeodomain-like"/>
    <property type="match status" value="1"/>
</dbReference>
<dbReference type="InterPro" id="IPR009057">
    <property type="entry name" value="Homeodomain-like_sf"/>
</dbReference>
<name>A0ABM6F4Q8_9BURK</name>
<feature type="region of interest" description="Disordered" evidence="3">
    <location>
        <begin position="1"/>
        <end position="27"/>
    </location>
</feature>
<organism evidence="5 6">
    <name type="scientific">Cupriavidus malaysiensis</name>
    <dbReference type="NCBI Taxonomy" id="367825"/>
    <lineage>
        <taxon>Bacteria</taxon>
        <taxon>Pseudomonadati</taxon>
        <taxon>Pseudomonadota</taxon>
        <taxon>Betaproteobacteria</taxon>
        <taxon>Burkholderiales</taxon>
        <taxon>Burkholderiaceae</taxon>
        <taxon>Cupriavidus</taxon>
    </lineage>
</organism>
<proteinExistence type="predicted"/>
<evidence type="ECO:0000256" key="3">
    <source>
        <dbReference type="SAM" id="MobiDB-lite"/>
    </source>
</evidence>
<dbReference type="Proteomes" id="UP000177515">
    <property type="component" value="Chromosome 1"/>
</dbReference>
<keyword evidence="1 2" id="KW-0238">DNA-binding</keyword>
<dbReference type="Pfam" id="PF00440">
    <property type="entry name" value="TetR_N"/>
    <property type="match status" value="1"/>
</dbReference>
<reference evidence="5 6" key="1">
    <citation type="submission" date="2016-10" db="EMBL/GenBank/DDBJ databases">
        <title>Complete genome sequences of three Cupriavidus strains isolated from various Malaysian environments.</title>
        <authorList>
            <person name="Abdullah A.A.-A."/>
            <person name="Shafie N.A.H."/>
            <person name="Lau N.S."/>
        </authorList>
    </citation>
    <scope>NUCLEOTIDE SEQUENCE [LARGE SCALE GENOMIC DNA]</scope>
    <source>
        <strain evidence="5 6">USMAA1020</strain>
    </source>
</reference>
<feature type="DNA-binding region" description="H-T-H motif" evidence="2">
    <location>
        <begin position="52"/>
        <end position="71"/>
    </location>
</feature>
<evidence type="ECO:0000256" key="1">
    <source>
        <dbReference type="ARBA" id="ARBA00023125"/>
    </source>
</evidence>
<dbReference type="InterPro" id="IPR001647">
    <property type="entry name" value="HTH_TetR"/>
</dbReference>
<sequence length="224" mass="24478">MTKAPAAADGFAPLDGQAGFTPPRYSRGKRTADALLESGRQLLRTRTLDGMTVEELCAGAHVTTGAFYRRFDSKDAFFKALQALTIEASAAERGPVAGELDAGEWDLEEGIALIVRSMRSWYCRHEGVVRASQMQRGRDPQSWDAIRQLGRDYVDALVPRVMRLRGLPAPVRDEPGGLRIRFAFQLLFGALNNAVINNPGPLGLEDAAMETELARAVCAYLRAA</sequence>
<feature type="domain" description="HTH tetR-type" evidence="4">
    <location>
        <begin position="29"/>
        <end position="89"/>
    </location>
</feature>